<dbReference type="EMBL" id="FQNF01000158">
    <property type="protein sequence ID" value="SGZ41792.1"/>
    <property type="molecule type" value="Genomic_DNA"/>
</dbReference>
<organism evidence="2 3">
    <name type="scientific">Hanseniaspora guilliermondii</name>
    <dbReference type="NCBI Taxonomy" id="56406"/>
    <lineage>
        <taxon>Eukaryota</taxon>
        <taxon>Fungi</taxon>
        <taxon>Dikarya</taxon>
        <taxon>Ascomycota</taxon>
        <taxon>Saccharomycotina</taxon>
        <taxon>Saccharomycetes</taxon>
        <taxon>Saccharomycodales</taxon>
        <taxon>Saccharomycodaceae</taxon>
        <taxon>Hanseniaspora</taxon>
    </lineage>
</organism>
<sequence>MGFKLPSIQELKLQANISRNENHSDSNRTEIDVTEHDNLSSKQNSLQNSHLLNSTNQPPIQMAPLNNMHKLNGLNSMNPFPKDNMYQMQQQPVIMQQPMYQNIPQMNSMIMPPNQQLLNYNNMLMVPQYYVNPNLIHPNYMFMNPQQYYNVVPNNYMMNPNMQQSKPMTYTPQIKQENKINKVSKKPKQKKNILKGNEPCIEYEINNKHNKRDIDIIEKVKRSLLKNRQGRPITLDLSINATLYESLNDYILHYLRKNFNLDYWYSQDINLDSISYMNGGDKEITEITEKLKKDINLDNLKENDSIVINNLDTLKFLYLEKSNIESKNFNFKVPIDKSKVVIDPTLDEEKCFPQTESVKEYFGLDIYKKIEMKPHGNYVDHEDSESRNNSMNNENICSIKKSQILYTVKDSSESILPELKRRMRLKPDQKFAILKQYKKNMLAKTDNKGKAEPQSAMDSKVVMFDYIPIINEHEINIEFFKKIICYPKYRTNYELILIKRDNSFLSMNHQIRCYLDKDVYLEKLNDYKSITDNLYGYYIMKDINTALTGTMMSNYNGDISFQTYMKFNQQKKFMSKTEDGEPYKKHSVSLKGEFKTLPSGVEYFERKDESEENVKLMCYDLWVLDLG</sequence>
<dbReference type="OrthoDB" id="3973419at2759"/>
<feature type="region of interest" description="Disordered" evidence="1">
    <location>
        <begin position="35"/>
        <end position="62"/>
    </location>
</feature>
<dbReference type="VEuPathDB" id="FungiDB:HGUI_03993"/>
<reference evidence="3" key="1">
    <citation type="submission" date="2016-11" db="EMBL/GenBank/DDBJ databases">
        <authorList>
            <person name="Guldener U."/>
        </authorList>
    </citation>
    <scope>NUCLEOTIDE SEQUENCE [LARGE SCALE GENOMIC DNA]</scope>
</reference>
<dbReference type="AlphaFoldDB" id="A0A1L0B5F4"/>
<evidence type="ECO:0000256" key="1">
    <source>
        <dbReference type="SAM" id="MobiDB-lite"/>
    </source>
</evidence>
<evidence type="ECO:0000313" key="2">
    <source>
        <dbReference type="EMBL" id="SGZ41792.1"/>
    </source>
</evidence>
<evidence type="ECO:0000313" key="3">
    <source>
        <dbReference type="Proteomes" id="UP000183365"/>
    </source>
</evidence>
<accession>A0A1L0B5F4</accession>
<proteinExistence type="predicted"/>
<gene>
    <name evidence="2" type="ORF">HGUI_03993</name>
</gene>
<name>A0A1L0B5F4_9ASCO</name>
<dbReference type="Proteomes" id="UP000183365">
    <property type="component" value="Unassembled WGS sequence"/>
</dbReference>
<feature type="compositionally biased region" description="Low complexity" evidence="1">
    <location>
        <begin position="40"/>
        <end position="57"/>
    </location>
</feature>
<protein>
    <submittedName>
        <fullName evidence="2">Uncharacterized protein</fullName>
    </submittedName>
</protein>
<keyword evidence="3" id="KW-1185">Reference proteome</keyword>